<proteinExistence type="predicted"/>
<keyword evidence="1" id="KW-0472">Membrane</keyword>
<dbReference type="EMBL" id="FOHT01000050">
    <property type="protein sequence ID" value="SEU12438.1"/>
    <property type="molecule type" value="Genomic_DNA"/>
</dbReference>
<name>A0A1I0JPI7_9BACT</name>
<feature type="transmembrane region" description="Helical" evidence="1">
    <location>
        <begin position="23"/>
        <end position="41"/>
    </location>
</feature>
<accession>A0A1I0JPI7</accession>
<dbReference type="AlphaFoldDB" id="A0A1I0JPI7"/>
<evidence type="ECO:0000256" key="1">
    <source>
        <dbReference type="SAM" id="Phobius"/>
    </source>
</evidence>
<organism evidence="2 3">
    <name type="scientific">Draconibacterium orientale</name>
    <dbReference type="NCBI Taxonomy" id="1168034"/>
    <lineage>
        <taxon>Bacteria</taxon>
        <taxon>Pseudomonadati</taxon>
        <taxon>Bacteroidota</taxon>
        <taxon>Bacteroidia</taxon>
        <taxon>Marinilabiliales</taxon>
        <taxon>Prolixibacteraceae</taxon>
        <taxon>Draconibacterium</taxon>
    </lineage>
</organism>
<dbReference type="Proteomes" id="UP000181981">
    <property type="component" value="Unassembled WGS sequence"/>
</dbReference>
<sequence>MSGVYSFVVFNVKTRRMSKTRKTLLISFLAAAFIFAGIGSFAKFAHWSNLVCCTLVFIGIILATAALIVAMWRPKMH</sequence>
<keyword evidence="1" id="KW-0812">Transmembrane</keyword>
<keyword evidence="1" id="KW-1133">Transmembrane helix</keyword>
<reference evidence="2 3" key="1">
    <citation type="submission" date="2016-10" db="EMBL/GenBank/DDBJ databases">
        <authorList>
            <person name="de Groot N.N."/>
        </authorList>
    </citation>
    <scope>NUCLEOTIDE SEQUENCE [LARGE SCALE GENOMIC DNA]</scope>
    <source>
        <strain evidence="2 3">DSM 25947</strain>
    </source>
</reference>
<evidence type="ECO:0000313" key="2">
    <source>
        <dbReference type="EMBL" id="SEU12438.1"/>
    </source>
</evidence>
<evidence type="ECO:0000313" key="3">
    <source>
        <dbReference type="Proteomes" id="UP000181981"/>
    </source>
</evidence>
<gene>
    <name evidence="2" type="ORF">SAMN05444285_1508</name>
</gene>
<protein>
    <submittedName>
        <fullName evidence="2">Uncharacterized protein</fullName>
    </submittedName>
</protein>
<feature type="transmembrane region" description="Helical" evidence="1">
    <location>
        <begin position="47"/>
        <end position="72"/>
    </location>
</feature>